<feature type="domain" description="tRNA-guanine(15) transglycosylase-like" evidence="6">
    <location>
        <begin position="13"/>
        <end position="389"/>
    </location>
</feature>
<keyword evidence="1 5" id="KW-0963">Cytoplasm</keyword>
<dbReference type="AlphaFoldDB" id="A0A8T2RMV9"/>
<keyword evidence="2 5" id="KW-0819">tRNA processing</keyword>
<dbReference type="PANTHER" id="PTHR46064:SF1">
    <property type="entry name" value="QUEUINE TRNA-RIBOSYLTRANSFERASE ACCESSORY SUBUNIT 2"/>
    <property type="match status" value="1"/>
</dbReference>
<dbReference type="PANTHER" id="PTHR46064">
    <property type="entry name" value="QUEUINE TRNA-RIBOSYLTRANSFERASE ACCESSORY SUBUNIT 2"/>
    <property type="match status" value="1"/>
</dbReference>
<feature type="binding site" evidence="5">
    <location>
        <position position="356"/>
    </location>
    <ligand>
        <name>Zn(2+)</name>
        <dbReference type="ChEBI" id="CHEBI:29105"/>
    </ligand>
</feature>
<evidence type="ECO:0000256" key="3">
    <source>
        <dbReference type="ARBA" id="ARBA00022723"/>
    </source>
</evidence>
<organism evidence="7 8">
    <name type="scientific">Ceratopteris richardii</name>
    <name type="common">Triangle waterfern</name>
    <dbReference type="NCBI Taxonomy" id="49495"/>
    <lineage>
        <taxon>Eukaryota</taxon>
        <taxon>Viridiplantae</taxon>
        <taxon>Streptophyta</taxon>
        <taxon>Embryophyta</taxon>
        <taxon>Tracheophyta</taxon>
        <taxon>Polypodiopsida</taxon>
        <taxon>Polypodiidae</taxon>
        <taxon>Polypodiales</taxon>
        <taxon>Pteridineae</taxon>
        <taxon>Pteridaceae</taxon>
        <taxon>Parkerioideae</taxon>
        <taxon>Ceratopteris</taxon>
    </lineage>
</organism>
<dbReference type="InterPro" id="IPR028592">
    <property type="entry name" value="QTRTD1"/>
</dbReference>
<evidence type="ECO:0000259" key="6">
    <source>
        <dbReference type="Pfam" id="PF01702"/>
    </source>
</evidence>
<dbReference type="Proteomes" id="UP000825935">
    <property type="component" value="Chromosome 25"/>
</dbReference>
<dbReference type="OrthoDB" id="27601at2759"/>
<evidence type="ECO:0000256" key="2">
    <source>
        <dbReference type="ARBA" id="ARBA00022694"/>
    </source>
</evidence>
<dbReference type="InterPro" id="IPR036511">
    <property type="entry name" value="TGT-like_sf"/>
</dbReference>
<comment type="caution">
    <text evidence="7">The sequence shown here is derived from an EMBL/GenBank/DDBJ whole genome shotgun (WGS) entry which is preliminary data.</text>
</comment>
<gene>
    <name evidence="7" type="ORF">KP509_25G014700</name>
</gene>
<proteinExistence type="inferred from homology"/>
<dbReference type="GO" id="GO:0006400">
    <property type="term" value="P:tRNA modification"/>
    <property type="evidence" value="ECO:0007669"/>
    <property type="project" value="InterPro"/>
</dbReference>
<dbReference type="GO" id="GO:0005737">
    <property type="term" value="C:cytoplasm"/>
    <property type="evidence" value="ECO:0007669"/>
    <property type="project" value="UniProtKB-SubCell"/>
</dbReference>
<reference evidence="7" key="1">
    <citation type="submission" date="2021-08" db="EMBL/GenBank/DDBJ databases">
        <title>WGS assembly of Ceratopteris richardii.</title>
        <authorList>
            <person name="Marchant D.B."/>
            <person name="Chen G."/>
            <person name="Jenkins J."/>
            <person name="Shu S."/>
            <person name="Leebens-Mack J."/>
            <person name="Grimwood J."/>
            <person name="Schmutz J."/>
            <person name="Soltis P."/>
            <person name="Soltis D."/>
            <person name="Chen Z.-H."/>
        </authorList>
    </citation>
    <scope>NUCLEOTIDE SEQUENCE</scope>
    <source>
        <strain evidence="7">Whitten #5841</strain>
        <tissue evidence="7">Leaf</tissue>
    </source>
</reference>
<evidence type="ECO:0000256" key="1">
    <source>
        <dbReference type="ARBA" id="ARBA00022490"/>
    </source>
</evidence>
<accession>A0A8T2RMV9</accession>
<keyword evidence="4 5" id="KW-0862">Zinc</keyword>
<dbReference type="HAMAP" id="MF_03043">
    <property type="entry name" value="QTRT2"/>
    <property type="match status" value="1"/>
</dbReference>
<dbReference type="InterPro" id="IPR002616">
    <property type="entry name" value="tRNA_ribo_trans-like"/>
</dbReference>
<comment type="cofactor">
    <cofactor evidence="5">
        <name>Zn(2+)</name>
        <dbReference type="ChEBI" id="CHEBI:29105"/>
    </cofactor>
    <text evidence="5">Binds 1 zinc ion per subunit.</text>
</comment>
<feature type="binding site" evidence="5">
    <location>
        <position position="330"/>
    </location>
    <ligand>
        <name>Zn(2+)</name>
        <dbReference type="ChEBI" id="CHEBI:29105"/>
    </ligand>
</feature>
<name>A0A8T2RMV9_CERRI</name>
<dbReference type="NCBIfam" id="TIGR00449">
    <property type="entry name" value="tgt_general"/>
    <property type="match status" value="1"/>
</dbReference>
<evidence type="ECO:0000256" key="4">
    <source>
        <dbReference type="ARBA" id="ARBA00022833"/>
    </source>
</evidence>
<evidence type="ECO:0000313" key="8">
    <source>
        <dbReference type="Proteomes" id="UP000825935"/>
    </source>
</evidence>
<dbReference type="GO" id="GO:0008479">
    <property type="term" value="F:tRNA-guanosine(34) queuine transglycosylase activity"/>
    <property type="evidence" value="ECO:0007669"/>
    <property type="project" value="UniProtKB-UniRule"/>
</dbReference>
<evidence type="ECO:0000313" key="7">
    <source>
        <dbReference type="EMBL" id="KAH7297839.1"/>
    </source>
</evidence>
<keyword evidence="3 5" id="KW-0479">Metal-binding</keyword>
<dbReference type="Pfam" id="PF01702">
    <property type="entry name" value="TGT"/>
    <property type="match status" value="1"/>
</dbReference>
<dbReference type="GO" id="GO:0046872">
    <property type="term" value="F:metal ion binding"/>
    <property type="evidence" value="ECO:0007669"/>
    <property type="project" value="UniProtKB-KW"/>
</dbReference>
<dbReference type="SUPFAM" id="SSF51713">
    <property type="entry name" value="tRNA-guanine transglycosylase"/>
    <property type="match status" value="1"/>
</dbReference>
<dbReference type="FunFam" id="3.20.20.105:FF:000003">
    <property type="entry name" value="Queuine tRNA-ribosyltransferase accessory subunit 2"/>
    <property type="match status" value="1"/>
</dbReference>
<keyword evidence="8" id="KW-1185">Reference proteome</keyword>
<sequence>MKLVVRYRCGECRARAGLLYLGNRSHVLETPCLLLCTRKGLPTFIPPDLLPSIHPDALALHASPLHFFDSPSAKTLASAGGLHKLISLPGYTVAAIARDFVCIAEHGSSNKIGASFQTPFGRRTVKPVDYMDVINAMQPDIWASLPDEVPSWVTHKRNKQSVERTLNWLDSCISLKKDGMESGLGCIVGGNSVEERGFCAQEVAKRDVSGFCLSGFGLGESAEERGLLLEAIMKNLPDEKARQISGLDLPEEVLQAVSAGIDVFDSTYPHSLTMSGLAMVFPLDMEECLSGRTSENANDVGSDFTKINLRAVAYRNDTSPILESCRCYTCSKHTKAYINHLLNTHEMLAQTLLDIHNTHHYMNFFQAIRNAIQGGYFADFKAWFASRRQAVNEGILVSSAA</sequence>
<comment type="subunit">
    <text evidence="5">Heterodimer of a catalytic subunit and an accessory subunit.</text>
</comment>
<protein>
    <recommendedName>
        <fullName evidence="5">Queuine tRNA-ribosyltransferase accessory subunit 2</fullName>
    </recommendedName>
    <alternativeName>
        <fullName evidence="5">Queuine tRNA-ribosyltransferase domain-containing protein 1</fullName>
    </alternativeName>
</protein>
<feature type="binding site" evidence="5">
    <location>
        <position position="327"/>
    </location>
    <ligand>
        <name>Zn(2+)</name>
        <dbReference type="ChEBI" id="CHEBI:29105"/>
    </ligand>
</feature>
<comment type="similarity">
    <text evidence="5">Belongs to the queuine tRNA-ribosyltransferase family. QTRT2 subfamily.</text>
</comment>
<dbReference type="OMA" id="MAGSRMK"/>
<feature type="binding site" evidence="5">
    <location>
        <position position="325"/>
    </location>
    <ligand>
        <name>Zn(2+)</name>
        <dbReference type="ChEBI" id="CHEBI:29105"/>
    </ligand>
</feature>
<dbReference type="EMBL" id="CM035430">
    <property type="protein sequence ID" value="KAH7297839.1"/>
    <property type="molecule type" value="Genomic_DNA"/>
</dbReference>
<dbReference type="InterPro" id="IPR050852">
    <property type="entry name" value="Queuine_tRNA-ribosyltrfase"/>
</dbReference>
<comment type="subcellular location">
    <subcellularLocation>
        <location evidence="5">Cytoplasm</location>
    </subcellularLocation>
</comment>
<evidence type="ECO:0000256" key="5">
    <source>
        <dbReference type="HAMAP-Rule" id="MF_03043"/>
    </source>
</evidence>
<comment type="function">
    <text evidence="5">Non-catalytic subunit of the queuine tRNA-ribosyltransferase (TGT) that catalyzes the base-exchange of a guanine (G) residue with queuine (Q) at position 34 (anticodon wobble position) in tRNAs with GU(N) anticodons (tRNA-Asp, -Asn, -His and -Tyr), resulting in the hypermodified nucleoside queuosine (7-(((4,5-cis-dihydroxy-2-cyclopenten-1-yl)amino)methyl)-7-deazaguanosine).</text>
</comment>
<dbReference type="Gene3D" id="3.20.20.105">
    <property type="entry name" value="Queuine tRNA-ribosyltransferase-like"/>
    <property type="match status" value="1"/>
</dbReference>